<sequence length="33" mass="3641">MWQVGIVPAKLSDAIGSLVRYAQESLNVFFCPT</sequence>
<comment type="caution">
    <text evidence="1">The sequence shown here is derived from an EMBL/GenBank/DDBJ whole genome shotgun (WGS) entry which is preliminary data.</text>
</comment>
<organism evidence="1 2">
    <name type="scientific">Culex pipiens pipiens</name>
    <name type="common">Northern house mosquito</name>
    <dbReference type="NCBI Taxonomy" id="38569"/>
    <lineage>
        <taxon>Eukaryota</taxon>
        <taxon>Metazoa</taxon>
        <taxon>Ecdysozoa</taxon>
        <taxon>Arthropoda</taxon>
        <taxon>Hexapoda</taxon>
        <taxon>Insecta</taxon>
        <taxon>Pterygota</taxon>
        <taxon>Neoptera</taxon>
        <taxon>Endopterygota</taxon>
        <taxon>Diptera</taxon>
        <taxon>Nematocera</taxon>
        <taxon>Culicoidea</taxon>
        <taxon>Culicidae</taxon>
        <taxon>Culicinae</taxon>
        <taxon>Culicini</taxon>
        <taxon>Culex</taxon>
        <taxon>Culex</taxon>
    </lineage>
</organism>
<dbReference type="Proteomes" id="UP001562425">
    <property type="component" value="Unassembled WGS sequence"/>
</dbReference>
<evidence type="ECO:0000313" key="1">
    <source>
        <dbReference type="EMBL" id="KAL1404401.1"/>
    </source>
</evidence>
<proteinExistence type="predicted"/>
<dbReference type="EMBL" id="JBEHCU010000458">
    <property type="protein sequence ID" value="KAL1404401.1"/>
    <property type="molecule type" value="Genomic_DNA"/>
</dbReference>
<protein>
    <submittedName>
        <fullName evidence="1">Uncharacterized protein</fullName>
    </submittedName>
</protein>
<dbReference type="AlphaFoldDB" id="A0ABD1DXN0"/>
<keyword evidence="2" id="KW-1185">Reference proteome</keyword>
<gene>
    <name evidence="1" type="ORF">pipiens_018909</name>
</gene>
<name>A0ABD1DXN0_CULPP</name>
<feature type="non-terminal residue" evidence="1">
    <location>
        <position position="33"/>
    </location>
</feature>
<accession>A0ABD1DXN0</accession>
<reference evidence="1 2" key="1">
    <citation type="submission" date="2024-05" db="EMBL/GenBank/DDBJ databases">
        <title>Culex pipiens pipiens assembly and annotation.</title>
        <authorList>
            <person name="Alout H."/>
            <person name="Durand T."/>
        </authorList>
    </citation>
    <scope>NUCLEOTIDE SEQUENCE [LARGE SCALE GENOMIC DNA]</scope>
    <source>
        <strain evidence="1">HA-2024</strain>
        <tissue evidence="1">Whole body</tissue>
    </source>
</reference>
<evidence type="ECO:0000313" key="2">
    <source>
        <dbReference type="Proteomes" id="UP001562425"/>
    </source>
</evidence>